<evidence type="ECO:0000256" key="3">
    <source>
        <dbReference type="SAM" id="SignalP"/>
    </source>
</evidence>
<organism evidence="4 5">
    <name type="scientific">Aromatoleum toluolicum</name>
    <dbReference type="NCBI Taxonomy" id="90060"/>
    <lineage>
        <taxon>Bacteria</taxon>
        <taxon>Pseudomonadati</taxon>
        <taxon>Pseudomonadota</taxon>
        <taxon>Betaproteobacteria</taxon>
        <taxon>Rhodocyclales</taxon>
        <taxon>Rhodocyclaceae</taxon>
        <taxon>Aromatoleum</taxon>
    </lineage>
</organism>
<feature type="signal peptide" evidence="3">
    <location>
        <begin position="1"/>
        <end position="22"/>
    </location>
</feature>
<dbReference type="Proteomes" id="UP000634522">
    <property type="component" value="Unassembled WGS sequence"/>
</dbReference>
<feature type="transmembrane region" description="Helical" evidence="2">
    <location>
        <begin position="541"/>
        <end position="560"/>
    </location>
</feature>
<evidence type="ECO:0000256" key="2">
    <source>
        <dbReference type="SAM" id="Phobius"/>
    </source>
</evidence>
<keyword evidence="2" id="KW-0472">Membrane</keyword>
<protein>
    <recommendedName>
        <fullName evidence="6">Transmembrane protein</fullName>
    </recommendedName>
</protein>
<keyword evidence="2" id="KW-1133">Transmembrane helix</keyword>
<feature type="transmembrane region" description="Helical" evidence="2">
    <location>
        <begin position="1197"/>
        <end position="1224"/>
    </location>
</feature>
<feature type="transmembrane region" description="Helical" evidence="2">
    <location>
        <begin position="1163"/>
        <end position="1185"/>
    </location>
</feature>
<comment type="caution">
    <text evidence="4">The sequence shown here is derived from an EMBL/GenBank/DDBJ whole genome shotgun (WGS) entry which is preliminary data.</text>
</comment>
<accession>A0ABX1NKB9</accession>
<keyword evidence="2" id="KW-0812">Transmembrane</keyword>
<dbReference type="PROSITE" id="PS51257">
    <property type="entry name" value="PROKAR_LIPOPROTEIN"/>
    <property type="match status" value="1"/>
</dbReference>
<feature type="transmembrane region" description="Helical" evidence="2">
    <location>
        <begin position="512"/>
        <end position="529"/>
    </location>
</feature>
<feature type="region of interest" description="Disordered" evidence="1">
    <location>
        <begin position="1348"/>
        <end position="1369"/>
    </location>
</feature>
<feature type="transmembrane region" description="Helical" evidence="2">
    <location>
        <begin position="1296"/>
        <end position="1317"/>
    </location>
</feature>
<dbReference type="EMBL" id="WTVS01000052">
    <property type="protein sequence ID" value="NMF99735.1"/>
    <property type="molecule type" value="Genomic_DNA"/>
</dbReference>
<feature type="transmembrane region" description="Helical" evidence="2">
    <location>
        <begin position="676"/>
        <end position="694"/>
    </location>
</feature>
<dbReference type="RefSeq" id="WP_169142327.1">
    <property type="nucleotide sequence ID" value="NZ_WTVS01000052.1"/>
</dbReference>
<proteinExistence type="predicted"/>
<gene>
    <name evidence="4" type="ORF">GPA27_20360</name>
</gene>
<evidence type="ECO:0000313" key="4">
    <source>
        <dbReference type="EMBL" id="NMF99735.1"/>
    </source>
</evidence>
<sequence>MKTFRIVASMAGLLACISLAQAGTGRMSPEEVPAPLRPWVDWARHNPPAPECPRTAGDAAPAECIWPAGIEMQLSARQGAFTLTVDAFADGTVELPGDVETWPQDVRVDGEPAAVVPVNGRPSLRVGAGHHVVAGRFEWQQLPLNLQLPRQVAKVSVAIDGERFAGQPDASGQLWLRTSPDKEGAVDSLSMRVFRQFSDDVPMVSTVRYEFSISGRQREIRVPHAVLEGFVPLTVDGGLPARIDADGSLKVQARAGSWVLNVSSRRMSSANELQLPDAASEQEVWSFASRNEVRVVNLEGSPAVDPKSVGVPAEWAGLPTFVLQPGTALKIVEVQRGDSGGAADRLQIRRTLWLDFDGGGFSVQDTINGTIGRSWRLDLPEQFALGRVSVNGVDLPVTRSEAGRGVELREASIALEADGRIDSSAREIPASGWTVPLSGWAAQLNLPPGWRLIHASGADSVQGEWLMSWTLWDIFGVLLIAAVTFRVVGPVAALTLLAGLVLTWHTSGAPKFLWLALVLFRAIAAAVPASAKLRAWATRGALVSGILIALMLVPFAVAQIRQAMYPALGMSYSQATAGKGRAAYAPRPAPAAPPVAQEADSYVERKLRDEAASVMAPYSREASSRPVAAKPDPNLKVQTGPGIPSWRWTAIQLASQGPIASGQTLSLTLLSPAASALWSVLSVLLLGLALWRCWEFDRAALVRKLRGALSSAAVVGFVAAVGLGSTPTDARAQSAFPSEALLGELRTRLLAPEPAPACAPVCADLADLRIEAAGNTITLKLEVHAQARTVVPLPSPGANIRPSSVLAGGQPPALLRDDKGLIWASVRAGITSIEIVIPAHQDDVPVHLPLTPRRVSAQLVRWSLSGIDARGLATETLTLSRLREVQARADKEFSGGADLPPFAEVERHVMFDQTWTVRTVVRRQGPSALQTSVRIPLLAGEAVTDPGIKVEDGEAVVDLAPGASRSFTSVLEHAAKLRLLTSTHPGQIERWTVSATPSWHVESAGLAPAAWTNGGTWQPRWLLWPGETVELALSRPAGIDGNTLTFDDVQINTTVGQRSSDASATLRLRSSAGGNHVIGLPDGAELLSVRIDGQVQPLRAEKNRLALPITPGEHSVQLDWRDVSAASNHYRSPQLDLGAQAVNATITLAVPQDRVVLFTKGPLVGPAVLLWGVLIVVVAIAAVLSRVVPGPLGMVTWILLGVGLVQSSVVSVFFVIGWFVLLAIRRNYVDPSPWRFNLFQMVLLMFTLLAASALLSALRQGLLGYPEMLVTGNDSTAFSLRWYLDRLDGTTPSVEFFSIPVFAYRLMMLGWALWLAISLTGWVRWAWACVSAGGSYWRPVNVPKLGPRKATAADAGSDADESPGRGTPG</sequence>
<reference evidence="4 5" key="1">
    <citation type="submission" date="2019-12" db="EMBL/GenBank/DDBJ databases">
        <title>Comparative genomics gives insights into the taxonomy of the Azoarcus-Aromatoleum group and reveals separate origins of nif in the plant-associated Azoarcus and non-plant-associated Aromatoleum sub-groups.</title>
        <authorList>
            <person name="Lafos M."/>
            <person name="Maluk M."/>
            <person name="Batista M."/>
            <person name="Junghare M."/>
            <person name="Carmona M."/>
            <person name="Faoro H."/>
            <person name="Cruz L.M."/>
            <person name="Battistoni F."/>
            <person name="De Souza E."/>
            <person name="Pedrosa F."/>
            <person name="Chen W.-M."/>
            <person name="Poole P.S."/>
            <person name="Dixon R.A."/>
            <person name="James E.K."/>
        </authorList>
    </citation>
    <scope>NUCLEOTIDE SEQUENCE [LARGE SCALE GENOMIC DNA]</scope>
    <source>
        <strain evidence="4 5">T</strain>
    </source>
</reference>
<feature type="transmembrane region" description="Helical" evidence="2">
    <location>
        <begin position="487"/>
        <end position="506"/>
    </location>
</feature>
<feature type="chain" id="PRO_5046561197" description="Transmembrane protein" evidence="3">
    <location>
        <begin position="23"/>
        <end position="1369"/>
    </location>
</feature>
<evidence type="ECO:0000313" key="5">
    <source>
        <dbReference type="Proteomes" id="UP000634522"/>
    </source>
</evidence>
<evidence type="ECO:0008006" key="6">
    <source>
        <dbReference type="Google" id="ProtNLM"/>
    </source>
</evidence>
<feature type="transmembrane region" description="Helical" evidence="2">
    <location>
        <begin position="1236"/>
        <end position="1258"/>
    </location>
</feature>
<keyword evidence="3" id="KW-0732">Signal</keyword>
<keyword evidence="5" id="KW-1185">Reference proteome</keyword>
<name>A0ABX1NKB9_9RHOO</name>
<evidence type="ECO:0000256" key="1">
    <source>
        <dbReference type="SAM" id="MobiDB-lite"/>
    </source>
</evidence>